<evidence type="ECO:0000256" key="1">
    <source>
        <dbReference type="SAM" id="MobiDB-lite"/>
    </source>
</evidence>
<sequence length="62" mass="7255">MKKINPLNDQVKKRTTSKKQTGNQDMPMLHLSFIPLSNFMSRTRYVCRYHLVAFTKVGVCHD</sequence>
<evidence type="ECO:0000313" key="3">
    <source>
        <dbReference type="Proteomes" id="UP000027142"/>
    </source>
</evidence>
<organism evidence="2 3">
    <name type="scientific">Shouchella lehensis G1</name>
    <dbReference type="NCBI Taxonomy" id="1246626"/>
    <lineage>
        <taxon>Bacteria</taxon>
        <taxon>Bacillati</taxon>
        <taxon>Bacillota</taxon>
        <taxon>Bacilli</taxon>
        <taxon>Bacillales</taxon>
        <taxon>Bacillaceae</taxon>
        <taxon>Shouchella</taxon>
    </lineage>
</organism>
<dbReference type="STRING" id="1246626.BleG1_2026"/>
<dbReference type="KEGG" id="ble:BleG1_2026"/>
<reference evidence="2 3" key="1">
    <citation type="journal article" date="2014" name="Gene">
        <title>A comparative genomic analysis of the alkalitolerant soil bacterium Bacillus lehensis G1.</title>
        <authorList>
            <person name="Noor Y.M."/>
            <person name="Samsulrizal N.H."/>
            <person name="Jema'on N.A."/>
            <person name="Low K.O."/>
            <person name="Ramli A.N."/>
            <person name="Alias N.I."/>
            <person name="Damis S.I."/>
            <person name="Fuzi S.F."/>
            <person name="Isa M.N."/>
            <person name="Murad A.M."/>
            <person name="Raih M.F."/>
            <person name="Bakar F.D."/>
            <person name="Najimudin N."/>
            <person name="Mahadi N.M."/>
            <person name="Illias R.M."/>
        </authorList>
    </citation>
    <scope>NUCLEOTIDE SEQUENCE [LARGE SCALE GENOMIC DNA]</scope>
    <source>
        <strain evidence="2 3">G1</strain>
    </source>
</reference>
<dbReference type="OrthoDB" id="9919858at2"/>
<evidence type="ECO:0000313" key="2">
    <source>
        <dbReference type="EMBL" id="AIC94604.1"/>
    </source>
</evidence>
<dbReference type="AlphaFoldDB" id="A0A060M3G4"/>
<protein>
    <submittedName>
        <fullName evidence="2">Uncharacterized protein</fullName>
    </submittedName>
</protein>
<dbReference type="Proteomes" id="UP000027142">
    <property type="component" value="Chromosome"/>
</dbReference>
<dbReference type="HOGENOM" id="CLU_2894607_0_0_9"/>
<dbReference type="RefSeq" id="WP_038480243.1">
    <property type="nucleotide sequence ID" value="NZ_CP003923.1"/>
</dbReference>
<name>A0A060M3G4_9BACI</name>
<accession>A0A060M3G4</accession>
<dbReference type="EMBL" id="CP003923">
    <property type="protein sequence ID" value="AIC94604.1"/>
    <property type="molecule type" value="Genomic_DNA"/>
</dbReference>
<keyword evidence="3" id="KW-1185">Reference proteome</keyword>
<gene>
    <name evidence="2" type="ORF">BleG1_2026</name>
</gene>
<feature type="region of interest" description="Disordered" evidence="1">
    <location>
        <begin position="1"/>
        <end position="24"/>
    </location>
</feature>
<proteinExistence type="predicted"/>
<dbReference type="PATRIC" id="fig|1246626.3.peg.2026"/>